<feature type="compositionally biased region" description="Low complexity" evidence="10">
    <location>
        <begin position="538"/>
        <end position="548"/>
    </location>
</feature>
<feature type="compositionally biased region" description="Basic and acidic residues" evidence="10">
    <location>
        <begin position="99"/>
        <end position="112"/>
    </location>
</feature>
<dbReference type="CDD" id="cd15552">
    <property type="entry name" value="PHD_PHF3_like"/>
    <property type="match status" value="1"/>
</dbReference>
<dbReference type="Gene3D" id="3.30.40.10">
    <property type="entry name" value="Zinc/RING finger domain, C3HC4 (zinc finger)"/>
    <property type="match status" value="1"/>
</dbReference>
<keyword evidence="3 8" id="KW-0863">Zinc-finger</keyword>
<evidence type="ECO:0000256" key="2">
    <source>
        <dbReference type="ARBA" id="ARBA00022723"/>
    </source>
</evidence>
<feature type="compositionally biased region" description="Basic and acidic residues" evidence="10">
    <location>
        <begin position="1724"/>
        <end position="1733"/>
    </location>
</feature>
<dbReference type="GO" id="GO:0006351">
    <property type="term" value="P:DNA-templated transcription"/>
    <property type="evidence" value="ECO:0007669"/>
    <property type="project" value="InterPro"/>
</dbReference>
<dbReference type="Pfam" id="PF07533">
    <property type="entry name" value="BRK"/>
    <property type="match status" value="1"/>
</dbReference>
<feature type="domain" description="TFIIS central" evidence="12">
    <location>
        <begin position="1347"/>
        <end position="1472"/>
    </location>
</feature>
<feature type="coiled-coil region" evidence="9">
    <location>
        <begin position="2174"/>
        <end position="2201"/>
    </location>
</feature>
<feature type="compositionally biased region" description="Low complexity" evidence="10">
    <location>
        <begin position="1558"/>
        <end position="1571"/>
    </location>
</feature>
<feature type="compositionally biased region" description="Low complexity" evidence="10">
    <location>
        <begin position="2262"/>
        <end position="2279"/>
    </location>
</feature>
<feature type="compositionally biased region" description="Polar residues" evidence="10">
    <location>
        <begin position="1232"/>
        <end position="1249"/>
    </location>
</feature>
<feature type="region of interest" description="Disordered" evidence="10">
    <location>
        <begin position="535"/>
        <end position="558"/>
    </location>
</feature>
<feature type="region of interest" description="Disordered" evidence="10">
    <location>
        <begin position="1520"/>
        <end position="1543"/>
    </location>
</feature>
<organism evidence="13 14">
    <name type="scientific">Anopheles minimus</name>
    <dbReference type="NCBI Taxonomy" id="112268"/>
    <lineage>
        <taxon>Eukaryota</taxon>
        <taxon>Metazoa</taxon>
        <taxon>Ecdysozoa</taxon>
        <taxon>Arthropoda</taxon>
        <taxon>Hexapoda</taxon>
        <taxon>Insecta</taxon>
        <taxon>Pterygota</taxon>
        <taxon>Neoptera</taxon>
        <taxon>Endopterygota</taxon>
        <taxon>Diptera</taxon>
        <taxon>Nematocera</taxon>
        <taxon>Culicoidea</taxon>
        <taxon>Culicidae</taxon>
        <taxon>Anophelinae</taxon>
        <taxon>Anopheles</taxon>
    </lineage>
</organism>
<name>A0A182WML5_9DIPT</name>
<feature type="region of interest" description="Disordered" evidence="10">
    <location>
        <begin position="2110"/>
        <end position="2147"/>
    </location>
</feature>
<comment type="subcellular location">
    <subcellularLocation>
        <location evidence="1">Nucleus</location>
    </subcellularLocation>
</comment>
<dbReference type="InterPro" id="IPR011011">
    <property type="entry name" value="Znf_FYVE_PHD"/>
</dbReference>
<evidence type="ECO:0000259" key="12">
    <source>
        <dbReference type="PROSITE" id="PS51321"/>
    </source>
</evidence>
<dbReference type="EnsemblMetazoa" id="AMIN011647-RA">
    <property type="protein sequence ID" value="AMIN011647-PA"/>
    <property type="gene ID" value="AMIN011647"/>
</dbReference>
<evidence type="ECO:0000259" key="11">
    <source>
        <dbReference type="PROSITE" id="PS50016"/>
    </source>
</evidence>
<feature type="compositionally biased region" description="Basic and acidic residues" evidence="10">
    <location>
        <begin position="1788"/>
        <end position="1797"/>
    </location>
</feature>
<dbReference type="STRING" id="112268.A0A182WML5"/>
<evidence type="ECO:0000256" key="10">
    <source>
        <dbReference type="SAM" id="MobiDB-lite"/>
    </source>
</evidence>
<dbReference type="Pfam" id="PF00628">
    <property type="entry name" value="PHD"/>
    <property type="match status" value="1"/>
</dbReference>
<dbReference type="SUPFAM" id="SSF57903">
    <property type="entry name" value="FYVE/PHD zinc finger"/>
    <property type="match status" value="1"/>
</dbReference>
<reference evidence="14" key="1">
    <citation type="submission" date="2013-03" db="EMBL/GenBank/DDBJ databases">
        <title>The Genome Sequence of Anopheles minimus MINIMUS1.</title>
        <authorList>
            <consortium name="The Broad Institute Genomics Platform"/>
            <person name="Neafsey D.E."/>
            <person name="Walton C."/>
            <person name="Walker B."/>
            <person name="Young S.K."/>
            <person name="Zeng Q."/>
            <person name="Gargeya S."/>
            <person name="Fitzgerald M."/>
            <person name="Haas B."/>
            <person name="Abouelleil A."/>
            <person name="Allen A.W."/>
            <person name="Alvarado L."/>
            <person name="Arachchi H.M."/>
            <person name="Berlin A.M."/>
            <person name="Chapman S.B."/>
            <person name="Gainer-Dewar J."/>
            <person name="Goldberg J."/>
            <person name="Griggs A."/>
            <person name="Gujja S."/>
            <person name="Hansen M."/>
            <person name="Howarth C."/>
            <person name="Imamovic A."/>
            <person name="Ireland A."/>
            <person name="Larimer J."/>
            <person name="McCowan C."/>
            <person name="Murphy C."/>
            <person name="Pearson M."/>
            <person name="Poon T.W."/>
            <person name="Priest M."/>
            <person name="Roberts A."/>
            <person name="Saif S."/>
            <person name="Shea T."/>
            <person name="Sisk P."/>
            <person name="Sykes S."/>
            <person name="Wortman J."/>
            <person name="Nusbaum C."/>
            <person name="Birren B."/>
        </authorList>
    </citation>
    <scope>NUCLEOTIDE SEQUENCE [LARGE SCALE GENOMIC DNA]</scope>
    <source>
        <strain evidence="14">MINIMUS1</strain>
    </source>
</reference>
<feature type="compositionally biased region" description="Basic and acidic residues" evidence="10">
    <location>
        <begin position="1654"/>
        <end position="1681"/>
    </location>
</feature>
<feature type="region of interest" description="Disordered" evidence="10">
    <location>
        <begin position="1"/>
        <end position="33"/>
    </location>
</feature>
<feature type="compositionally biased region" description="Basic residues" evidence="10">
    <location>
        <begin position="1613"/>
        <end position="1623"/>
    </location>
</feature>
<evidence type="ECO:0000313" key="14">
    <source>
        <dbReference type="Proteomes" id="UP000075920"/>
    </source>
</evidence>
<dbReference type="Pfam" id="PF07500">
    <property type="entry name" value="TFIIS_M"/>
    <property type="match status" value="1"/>
</dbReference>
<feature type="compositionally biased region" description="Polar residues" evidence="10">
    <location>
        <begin position="2006"/>
        <end position="2030"/>
    </location>
</feature>
<keyword evidence="5" id="KW-0805">Transcription regulation</keyword>
<dbReference type="InterPro" id="IPR003618">
    <property type="entry name" value="TFIIS_cen_dom"/>
</dbReference>
<feature type="compositionally biased region" description="Low complexity" evidence="10">
    <location>
        <begin position="472"/>
        <end position="496"/>
    </location>
</feature>
<dbReference type="SMART" id="SM00510">
    <property type="entry name" value="TFS2M"/>
    <property type="match status" value="1"/>
</dbReference>
<feature type="region of interest" description="Disordered" evidence="10">
    <location>
        <begin position="1558"/>
        <end position="1841"/>
    </location>
</feature>
<feature type="compositionally biased region" description="Low complexity" evidence="10">
    <location>
        <begin position="1984"/>
        <end position="1998"/>
    </location>
</feature>
<feature type="compositionally biased region" description="Polar residues" evidence="10">
    <location>
        <begin position="1327"/>
        <end position="1343"/>
    </location>
</feature>
<feature type="region of interest" description="Disordered" evidence="10">
    <location>
        <begin position="1230"/>
        <end position="1262"/>
    </location>
</feature>
<feature type="compositionally biased region" description="Low complexity" evidence="10">
    <location>
        <begin position="1520"/>
        <end position="1529"/>
    </location>
</feature>
<dbReference type="PROSITE" id="PS01359">
    <property type="entry name" value="ZF_PHD_1"/>
    <property type="match status" value="1"/>
</dbReference>
<keyword evidence="6" id="KW-0804">Transcription</keyword>
<sequence length="2407" mass="257923">MSSSVFKVFDSSSRDGFGSDAGASGTIGVKDSSLSKARAVHEDLKLDSNLVIVVNKDGSVSVDQATLQSLLANETNDTSVSVVRISSPTPSIEEEIEEEQRLLKEEKQKLDADADATSSNEDSNEDSNSAAGTSSATSSVAGITTRRGRPPGKKSSGTMLLGDDDDPKHVSLTVEAYYPPSEASNFAAQVLSLTGYEHPLRKVAVDIEYLKQIVSNDHCYTPLSSPTQKLPPRTPLDDVDSSEECTPSTTSKPKLGSALISKLADIRKGITVKVNKTNENTQRKSIPSAGGAVLPEQKKATKPGKIVTKPVQEIDDEDEDEDFDSDYSEEESSYSEDDDEMDADFSVTGRPTIKKRKQLVKNKVSAKTSQRGPYRKSDPKEHSELGNAKEGDRHRQGKVLVKSTTPTVLKTLPHKALLSKVDQIGKATPAKKDTTKLQTSSSSSGSSTPTGVTSKQPLPGTIVGKVQTKPDSSQSKQAATSASTTTPTTTAPSVVVPKKEKKPKTNPHDAALLSDMSALFSTPDIIKKVNAGKTPTVANTSSANSASAGSPMITSTGQANPTVVKVPVLTKPAEQKQNTVMLQTPTTTAQVLPTTEQRLDLIDAIVQEDLRQTAPVAPPAKPGSSTEIPNIVKMLEQSSAGTVETSGAILTPLLPEAKPVQPVTQLDLMPDPSILEALNSNDDALPEDLLEHVAELAKNKELQEILDKQVLGVIGTEGLLAPPVMPMEGAAVTNLLPEQSMVQQASPMAFPIVPMQNISSDTPLTTNVTEAVQSTGTPDQTAGPRKEAIQIRRSDGRLITLPPIEAPTTRASKRRAQVNDPGTPITPVRRSIDQSPITVAGSAEPTFTTPIPEIPKPSRRPSVKVATTPAISRPVTPAGTAILAVGVNDQPDQQQATDEASKTKRMGKVRQSVDNTRVKRVSSTNVAIAIEAAAQDDDYESDESWNSEDDPDRLWCICRQPHNNRFMICCDSCEDWFHGKCVNITKAMGQQMEQDGIEWTCPNCLKKKQDRQQPKLMAFWAKAGETGTADPSTPSSKPSPGASGSSSAPATEGSCVVCSKQAKPSSIYCSDECIRKHASNTVANALSTAKADKAKERPNVASTSVSVTAGASADLSNDSHMVIVMERKTGRCLTGKNAPSLENLKSWLQAHPTFEVVPPGSQQGTIILKKQAAMRKQQLEKEAAERKASLAGNAVTTSTGQVIKVQTQLKFNDQKKIVISTAASPSGAVITATKSQSSPRILTTTSKQMVQKGPPSASSASSPVLVVKGAVTPTSRGVSSPANQLKLNVGISSNNSTPTTTPTTPVLSSSISKQKKPTQTPSPSPSADQSKQIRTSKPSTTPGGENIRVTVKKILKEHLMQRTAELQEDSTFNRLTEEEIDRYVEDTEHQMFLLFNKDTGMKYRAKYRSLVFNIKDRKNLSLFQKISEKLIEPKQLVRMTADELASQELAQWREKEAKHQLEMIKKSELDLLACAKNYVLKTHKGEEVIEGKTDDRVQLDPSAPVEDVVLLLNNSAVSSTSELDDSSTTFPEGSHRSKDYDYGVYGKSYTGIYGGSGSISSSSSVTALGSGKLDGGHGSGGAGSSSTSSRKKESRRSRSRGRKHERDRSRDRSRSKHKRKRSHEGHSSRDRDRDRERDRERERDRDRHHKGRERSKERSKHEAKSSREKDTASKSSSDKRRTSTASRGAEGNDPNTVKDVLDPERKTGKTSEAQSKTTSGSSKKRVDVAKEVTKLPVTDTEGEKAVESKDTNNPEPDHLTEVGVLEQKSSTQEKNADNTKAPGVGDELTGKDSKSDQDQEPSSTVTIPTPPHYPFEGQSLEDPNSGTEADQQKRAAEKNHWTGNVHMIDVASIEMSIRAVSGEIHDVAKDFTEDLNICGTIKPEIVWEYIGQIKKSPNKEVCLVRFHSKEASAYYTLYNHLHSRKRYSVVKSPSVAIKDFYIFPLPADQMIPMILKPLRGIGIIEGDNKPNLLLGILVKIKGGKRPSSANATNASAPTKTVRHQSRGTISGKASTSSGASNKPPLTQQVITKYASKESPNDVSVSSKAAGSESGLKHDASTVVRVEPNSRVESAETNTPDTPANDPTDMEIDMDIIKAPIAGKAVSIEGNSNSSIVGTSRAPETNPMLIDDDDDEPYSPGGGSDDSNFADVTAIVDTSKISRCGVPEHGVDADEERMRIAMDELNRKIAEQKNEIVGLISMADLKEEELNSALPPSLINEIPIPPNLSQILASIKGGGGGGNSSAATAGFAVGVTPADTGDDVSSGPSGGVTNVEPMSEVPEEDEEEYNPTTPALYGAYKAASSIPYSAIPIANSQGDIDERILPVTLLPSGEMVPNEATFDADFSSPVSEAALADLVASLPPVASDLQPASSGTGGESRLAKLSEAELLSMVPDDVILPDSSSKDA</sequence>
<feature type="compositionally biased region" description="Low complexity" evidence="10">
    <location>
        <begin position="1"/>
        <end position="24"/>
    </location>
</feature>
<feature type="compositionally biased region" description="Low complexity" evidence="10">
    <location>
        <begin position="2076"/>
        <end position="2086"/>
    </location>
</feature>
<feature type="compositionally biased region" description="Low complexity" evidence="10">
    <location>
        <begin position="118"/>
        <end position="145"/>
    </location>
</feature>
<feature type="domain" description="PHD-type" evidence="11">
    <location>
        <begin position="953"/>
        <end position="1007"/>
    </location>
</feature>
<dbReference type="Gene3D" id="3.40.5.120">
    <property type="match status" value="1"/>
</dbReference>
<dbReference type="PANTHER" id="PTHR11477">
    <property type="entry name" value="TRANSCRIPTION FACTOR S-II ZINC FINGER DOMAIN-CONTAINING PROTEIN"/>
    <property type="match status" value="1"/>
</dbReference>
<keyword evidence="14" id="KW-1185">Reference proteome</keyword>
<feature type="region of interest" description="Disordered" evidence="10">
    <location>
        <begin position="1024"/>
        <end position="1051"/>
    </location>
</feature>
<evidence type="ECO:0000256" key="8">
    <source>
        <dbReference type="PROSITE-ProRule" id="PRU00146"/>
    </source>
</evidence>
<dbReference type="PANTHER" id="PTHR11477:SF51">
    <property type="entry name" value="PROTEIN PARTNER OF SNF, ISOFORM B"/>
    <property type="match status" value="1"/>
</dbReference>
<evidence type="ECO:0000313" key="13">
    <source>
        <dbReference type="EnsemblMetazoa" id="AMIN011647-PA"/>
    </source>
</evidence>
<dbReference type="SUPFAM" id="SSF160481">
    <property type="entry name" value="BRK domain-like"/>
    <property type="match status" value="1"/>
</dbReference>
<feature type="region of interest" description="Disordered" evidence="10">
    <location>
        <begin position="275"/>
        <end position="509"/>
    </location>
</feature>
<protein>
    <recommendedName>
        <fullName evidence="15">PHD finger protein 3</fullName>
    </recommendedName>
</protein>
<feature type="region of interest" description="Disordered" evidence="10">
    <location>
        <begin position="889"/>
        <end position="915"/>
    </location>
</feature>
<feature type="compositionally biased region" description="Basic and acidic residues" evidence="10">
    <location>
        <begin position="1624"/>
        <end position="1645"/>
    </location>
</feature>
<feature type="compositionally biased region" description="Basic and acidic residues" evidence="10">
    <location>
        <begin position="1741"/>
        <end position="1760"/>
    </location>
</feature>
<feature type="compositionally biased region" description="Low complexity" evidence="10">
    <location>
        <begin position="1292"/>
        <end position="1321"/>
    </location>
</feature>
<reference evidence="13" key="2">
    <citation type="submission" date="2020-05" db="UniProtKB">
        <authorList>
            <consortium name="EnsemblMetazoa"/>
        </authorList>
    </citation>
    <scope>IDENTIFICATION</scope>
    <source>
        <strain evidence="13">MINIMUS1</strain>
    </source>
</reference>
<keyword evidence="2" id="KW-0479">Metal-binding</keyword>
<feature type="compositionally biased region" description="Basic and acidic residues" evidence="10">
    <location>
        <begin position="375"/>
        <end position="394"/>
    </location>
</feature>
<feature type="region of interest" description="Disordered" evidence="10">
    <location>
        <begin position="220"/>
        <end position="256"/>
    </location>
</feature>
<dbReference type="InterPro" id="IPR019787">
    <property type="entry name" value="Znf_PHD-finger"/>
</dbReference>
<dbReference type="InterPro" id="IPR012921">
    <property type="entry name" value="SPOC_C"/>
</dbReference>
<feature type="compositionally biased region" description="Low complexity" evidence="10">
    <location>
        <begin position="1028"/>
        <end position="1051"/>
    </location>
</feature>
<keyword evidence="7" id="KW-0539">Nucleus</keyword>
<keyword evidence="9" id="KW-0175">Coiled coil</keyword>
<feature type="compositionally biased region" description="Polar residues" evidence="10">
    <location>
        <begin position="275"/>
        <end position="285"/>
    </location>
</feature>
<dbReference type="PROSITE" id="PS51321">
    <property type="entry name" value="TFIIS_CENTRAL"/>
    <property type="match status" value="1"/>
</dbReference>
<dbReference type="Pfam" id="PF07744">
    <property type="entry name" value="SPOC"/>
    <property type="match status" value="1"/>
</dbReference>
<feature type="compositionally biased region" description="Polar residues" evidence="10">
    <location>
        <begin position="1710"/>
        <end position="1721"/>
    </location>
</feature>
<feature type="region of interest" description="Disordered" evidence="10">
    <location>
        <begin position="77"/>
        <end position="166"/>
    </location>
</feature>
<feature type="region of interest" description="Disordered" evidence="10">
    <location>
        <begin position="1288"/>
        <end position="1348"/>
    </location>
</feature>
<feature type="compositionally biased region" description="Basic and acidic residues" evidence="10">
    <location>
        <begin position="1830"/>
        <end position="1840"/>
    </location>
</feature>
<evidence type="ECO:0000256" key="7">
    <source>
        <dbReference type="ARBA" id="ARBA00023242"/>
    </source>
</evidence>
<dbReference type="InterPro" id="IPR006576">
    <property type="entry name" value="BRK_domain"/>
</dbReference>
<dbReference type="InterPro" id="IPR036575">
    <property type="entry name" value="TFIIS_cen_dom_sf"/>
</dbReference>
<dbReference type="Gene3D" id="1.10.472.30">
    <property type="entry name" value="Transcription elongation factor S-II, central domain"/>
    <property type="match status" value="1"/>
</dbReference>
<evidence type="ECO:0000256" key="1">
    <source>
        <dbReference type="ARBA" id="ARBA00004123"/>
    </source>
</evidence>
<feature type="region of interest" description="Disordered" evidence="10">
    <location>
        <begin position="809"/>
        <end position="829"/>
    </location>
</feature>
<evidence type="ECO:0000256" key="6">
    <source>
        <dbReference type="ARBA" id="ARBA00023163"/>
    </source>
</evidence>
<dbReference type="SUPFAM" id="SSF46942">
    <property type="entry name" value="Elongation factor TFIIS domain 2"/>
    <property type="match status" value="1"/>
</dbReference>
<feature type="compositionally biased region" description="Gly residues" evidence="10">
    <location>
        <begin position="1572"/>
        <end position="1583"/>
    </location>
</feature>
<dbReference type="Proteomes" id="UP000075920">
    <property type="component" value="Unassembled WGS sequence"/>
</dbReference>
<keyword evidence="4" id="KW-0862">Zinc</keyword>
<dbReference type="InterPro" id="IPR001965">
    <property type="entry name" value="Znf_PHD"/>
</dbReference>
<dbReference type="InterPro" id="IPR019786">
    <property type="entry name" value="Zinc_finger_PHD-type_CS"/>
</dbReference>
<evidence type="ECO:0000256" key="9">
    <source>
        <dbReference type="SAM" id="Coils"/>
    </source>
</evidence>
<evidence type="ECO:0000256" key="5">
    <source>
        <dbReference type="ARBA" id="ARBA00023015"/>
    </source>
</evidence>
<dbReference type="InterPro" id="IPR013083">
    <property type="entry name" value="Znf_RING/FYVE/PHD"/>
</dbReference>
<dbReference type="SMART" id="SM00592">
    <property type="entry name" value="BRK"/>
    <property type="match status" value="1"/>
</dbReference>
<dbReference type="SMART" id="SM00249">
    <property type="entry name" value="PHD"/>
    <property type="match status" value="1"/>
</dbReference>
<dbReference type="CDD" id="cd22581">
    <property type="entry name" value="SPOC_PPS-like"/>
    <property type="match status" value="1"/>
</dbReference>
<evidence type="ECO:0000256" key="4">
    <source>
        <dbReference type="ARBA" id="ARBA00022833"/>
    </source>
</evidence>
<dbReference type="VEuPathDB" id="VectorBase:AMIN011647"/>
<feature type="compositionally biased region" description="Basic and acidic residues" evidence="10">
    <location>
        <begin position="1699"/>
        <end position="1709"/>
    </location>
</feature>
<accession>A0A182WML5</accession>
<proteinExistence type="predicted"/>
<feature type="region of interest" description="Disordered" evidence="10">
    <location>
        <begin position="841"/>
        <end position="862"/>
    </location>
</feature>
<evidence type="ECO:0008006" key="15">
    <source>
        <dbReference type="Google" id="ProtNLM"/>
    </source>
</evidence>
<feature type="region of interest" description="Disordered" evidence="10">
    <location>
        <begin position="2259"/>
        <end position="2289"/>
    </location>
</feature>
<dbReference type="PROSITE" id="PS50016">
    <property type="entry name" value="ZF_PHD_2"/>
    <property type="match status" value="1"/>
</dbReference>
<feature type="compositionally biased region" description="Polar residues" evidence="10">
    <location>
        <begin position="77"/>
        <end position="90"/>
    </location>
</feature>
<dbReference type="InterPro" id="IPR037259">
    <property type="entry name" value="BRK_sf"/>
</dbReference>
<feature type="compositionally biased region" description="Acidic residues" evidence="10">
    <location>
        <begin position="313"/>
        <end position="343"/>
    </location>
</feature>
<feature type="compositionally biased region" description="Basic residues" evidence="10">
    <location>
        <begin position="1592"/>
        <end position="1603"/>
    </location>
</feature>
<dbReference type="GO" id="GO:0008270">
    <property type="term" value="F:zinc ion binding"/>
    <property type="evidence" value="ECO:0007669"/>
    <property type="project" value="UniProtKB-KW"/>
</dbReference>
<feature type="region of interest" description="Disordered" evidence="10">
    <location>
        <begin position="1984"/>
        <end position="2087"/>
    </location>
</feature>
<feature type="compositionally biased region" description="Low complexity" evidence="10">
    <location>
        <begin position="439"/>
        <end position="454"/>
    </location>
</feature>
<dbReference type="GO" id="GO:0005634">
    <property type="term" value="C:nucleus"/>
    <property type="evidence" value="ECO:0007669"/>
    <property type="project" value="UniProtKB-SubCell"/>
</dbReference>
<evidence type="ECO:0000256" key="3">
    <source>
        <dbReference type="ARBA" id="ARBA00022771"/>
    </source>
</evidence>